<name>A0ABQ7QUJ0_PLUXY</name>
<evidence type="ECO:0000313" key="2">
    <source>
        <dbReference type="Proteomes" id="UP000823941"/>
    </source>
</evidence>
<proteinExistence type="predicted"/>
<sequence length="85" mass="9350">MKGLRAWTHVYGAAPFAVQRYGTAAGRWRGAVPRHGVVNRHDTLSTYIKIMLSVSCRYTTPWRGTAPRHLPAAVPYRCTANGAAP</sequence>
<comment type="caution">
    <text evidence="1">The sequence shown here is derived from an EMBL/GenBank/DDBJ whole genome shotgun (WGS) entry which is preliminary data.</text>
</comment>
<accession>A0ABQ7QUJ0</accession>
<gene>
    <name evidence="1" type="ORF">JYU34_005943</name>
</gene>
<protein>
    <submittedName>
        <fullName evidence="1">Uncharacterized protein</fullName>
    </submittedName>
</protein>
<dbReference type="Proteomes" id="UP000823941">
    <property type="component" value="Chromosome 8"/>
</dbReference>
<reference evidence="1 2" key="1">
    <citation type="submission" date="2021-06" db="EMBL/GenBank/DDBJ databases">
        <title>A haploid diamondback moth (Plutella xylostella L.) genome assembly resolves 31 chromosomes and identifies a diamide resistance mutation.</title>
        <authorList>
            <person name="Ward C.M."/>
            <person name="Perry K.D."/>
            <person name="Baker G."/>
            <person name="Powis K."/>
            <person name="Heckel D.G."/>
            <person name="Baxter S.W."/>
        </authorList>
    </citation>
    <scope>NUCLEOTIDE SEQUENCE [LARGE SCALE GENOMIC DNA]</scope>
    <source>
        <strain evidence="1 2">LV</strain>
        <tissue evidence="1">Single pupa</tissue>
    </source>
</reference>
<organism evidence="1 2">
    <name type="scientific">Plutella xylostella</name>
    <name type="common">Diamondback moth</name>
    <name type="synonym">Plutella maculipennis</name>
    <dbReference type="NCBI Taxonomy" id="51655"/>
    <lineage>
        <taxon>Eukaryota</taxon>
        <taxon>Metazoa</taxon>
        <taxon>Ecdysozoa</taxon>
        <taxon>Arthropoda</taxon>
        <taxon>Hexapoda</taxon>
        <taxon>Insecta</taxon>
        <taxon>Pterygota</taxon>
        <taxon>Neoptera</taxon>
        <taxon>Endopterygota</taxon>
        <taxon>Lepidoptera</taxon>
        <taxon>Glossata</taxon>
        <taxon>Ditrysia</taxon>
        <taxon>Yponomeutoidea</taxon>
        <taxon>Plutellidae</taxon>
        <taxon>Plutella</taxon>
    </lineage>
</organism>
<evidence type="ECO:0000313" key="1">
    <source>
        <dbReference type="EMBL" id="KAG7308716.1"/>
    </source>
</evidence>
<dbReference type="EMBL" id="JAHIBW010000008">
    <property type="protein sequence ID" value="KAG7308716.1"/>
    <property type="molecule type" value="Genomic_DNA"/>
</dbReference>
<keyword evidence="2" id="KW-1185">Reference proteome</keyword>